<dbReference type="OrthoDB" id="5906787at2"/>
<protein>
    <submittedName>
        <fullName evidence="1">Uncharacterized protein</fullName>
    </submittedName>
</protein>
<evidence type="ECO:0000313" key="2">
    <source>
        <dbReference type="Proteomes" id="UP000037530"/>
    </source>
</evidence>
<comment type="caution">
    <text evidence="1">The sequence shown here is derived from an EMBL/GenBank/DDBJ whole genome shotgun (WGS) entry which is preliminary data.</text>
</comment>
<evidence type="ECO:0000313" key="1">
    <source>
        <dbReference type="EMBL" id="KOO06043.1"/>
    </source>
</evidence>
<dbReference type="Proteomes" id="UP000037530">
    <property type="component" value="Unassembled WGS sequence"/>
</dbReference>
<sequence>MITIKAEYSQFCQHIHSHLKNDGHNIKLASIREAVAQALQYRTVSSLLSDLPIEITDLFIRNLNEVLHANHHIGANFTLNAFPFPERFPLTVREREAVWRSFAEKIYAEIHDNDFASVVFMIGTGVSVEGILNQPAPSELTPDGKGHWYCSSHTDISKRIPEITIDPQASLKAKKMPTSTAEKIGSNIKDIFYRYWNAHSKWCIVQAASDLVRKPVVTNQGSRLDISQYLDSPLRESFEKLASCTSPSLNRYSHIEPNPFFPVDKTKVDSFENKLIGELISKIQGHCILNEMYSDKEDYQTLLWDELEVLVPFSNTSKRNKYDHYRDFIWCDAFTAVIRKYAFEWLEAQEDWSKSLRDLTIRPFTSPVEVEDRLYTTSESKFATHFHSETGTNLFVVPFGRGEDELGYHDDLDEDDDLYEYDESDFELDLTSTREALEREVEAGALSESEIEYYLNFEREERNEELEERKHAYEYSKPFVSPFRIERLTVDNLGQSGELNFFISGSYFSELLSPESLGIHDDLMDSMSREFQQLAQYVSNNTLLSDNEHFEGCDVFYVNDIYMTDAVNLDTLTTIISEGLQLSGRYPDNCVVVVNAQAITDRYFTGAPYSGCSQLKNEYEKFSHQLIEALDKIFRGAFYLG</sequence>
<accession>A0A0M0HWN4</accession>
<keyword evidence="2" id="KW-1185">Reference proteome</keyword>
<name>A0A0M0HWN4_9VIBR</name>
<reference evidence="2" key="1">
    <citation type="submission" date="2015-08" db="EMBL/GenBank/DDBJ databases">
        <title>Vibrio galatheae sp. nov., a novel member of the Vibrionaceae family isolated from the Solomon Islands.</title>
        <authorList>
            <person name="Giubergia S."/>
            <person name="Machado H."/>
            <person name="Mateiu R.V."/>
            <person name="Gram L."/>
        </authorList>
    </citation>
    <scope>NUCLEOTIDE SEQUENCE [LARGE SCALE GENOMIC DNA]</scope>
    <source>
        <strain evidence="2">DSM 19134</strain>
    </source>
</reference>
<gene>
    <name evidence="1" type="ORF">AKJ31_19060</name>
</gene>
<dbReference type="EMBL" id="LHPI01000021">
    <property type="protein sequence ID" value="KOO06043.1"/>
    <property type="molecule type" value="Genomic_DNA"/>
</dbReference>
<proteinExistence type="predicted"/>
<dbReference type="RefSeq" id="WP_053410651.1">
    <property type="nucleotide sequence ID" value="NZ_LHPI01000021.1"/>
</dbReference>
<dbReference type="AlphaFoldDB" id="A0A0M0HWN4"/>
<dbReference type="STRING" id="171383.AKJ31_19060"/>
<organism evidence="1 2">
    <name type="scientific">Vibrio hepatarius</name>
    <dbReference type="NCBI Taxonomy" id="171383"/>
    <lineage>
        <taxon>Bacteria</taxon>
        <taxon>Pseudomonadati</taxon>
        <taxon>Pseudomonadota</taxon>
        <taxon>Gammaproteobacteria</taxon>
        <taxon>Vibrionales</taxon>
        <taxon>Vibrionaceae</taxon>
        <taxon>Vibrio</taxon>
        <taxon>Vibrio oreintalis group</taxon>
    </lineage>
</organism>
<dbReference type="PATRIC" id="fig|171383.3.peg.3887"/>